<dbReference type="GO" id="GO:0006281">
    <property type="term" value="P:DNA repair"/>
    <property type="evidence" value="ECO:0007669"/>
    <property type="project" value="UniProtKB-UniRule"/>
</dbReference>
<feature type="region of interest" description="Disordered" evidence="8">
    <location>
        <begin position="1"/>
        <end position="27"/>
    </location>
</feature>
<name>A0A4R0S1G5_9APHY</name>
<evidence type="ECO:0000313" key="12">
    <source>
        <dbReference type="Proteomes" id="UP000292702"/>
    </source>
</evidence>
<proteinExistence type="inferred from homology"/>
<dbReference type="Pfam" id="PF08743">
    <property type="entry name" value="Nse4_C"/>
    <property type="match status" value="1"/>
</dbReference>
<reference evidence="11 12" key="1">
    <citation type="submission" date="2018-11" db="EMBL/GenBank/DDBJ databases">
        <title>Genome assembly of Steccherinum ochraceum LE-BIN_3174, the white-rot fungus of the Steccherinaceae family (The Residual Polyporoid clade, Polyporales, Basidiomycota).</title>
        <authorList>
            <person name="Fedorova T.V."/>
            <person name="Glazunova O.A."/>
            <person name="Landesman E.O."/>
            <person name="Moiseenko K.V."/>
            <person name="Psurtseva N.V."/>
            <person name="Savinova O.S."/>
            <person name="Shakhova N.V."/>
            <person name="Tyazhelova T.V."/>
            <person name="Vasina D.V."/>
        </authorList>
    </citation>
    <scope>NUCLEOTIDE SEQUENCE [LARGE SCALE GENOMIC DNA]</scope>
    <source>
        <strain evidence="11 12">LE-BIN_3174</strain>
    </source>
</reference>
<dbReference type="AlphaFoldDB" id="A0A4R0S1G5"/>
<dbReference type="PANTHER" id="PTHR16140">
    <property type="entry name" value="NON-STRUCTURAL MAINTENANCE OF CHROMOSOMES ELEMENT 4"/>
    <property type="match status" value="1"/>
</dbReference>
<evidence type="ECO:0000313" key="11">
    <source>
        <dbReference type="EMBL" id="TCD71108.1"/>
    </source>
</evidence>
<evidence type="ECO:0000256" key="1">
    <source>
        <dbReference type="ARBA" id="ARBA00004123"/>
    </source>
</evidence>
<dbReference type="OrthoDB" id="361242at2759"/>
<dbReference type="Pfam" id="PF15412">
    <property type="entry name" value="Nse4-Nse3_bdg"/>
    <property type="match status" value="1"/>
</dbReference>
<keyword evidence="3 7" id="KW-0227">DNA damage</keyword>
<dbReference type="GO" id="GO:0006310">
    <property type="term" value="P:DNA recombination"/>
    <property type="evidence" value="ECO:0007669"/>
    <property type="project" value="UniProtKB-UniRule"/>
</dbReference>
<comment type="subcellular location">
    <subcellularLocation>
        <location evidence="1 7">Nucleus</location>
    </subcellularLocation>
</comment>
<accession>A0A4R0S1G5</accession>
<dbReference type="InterPro" id="IPR029225">
    <property type="entry name" value="Nse4_Nse3-bd"/>
</dbReference>
<evidence type="ECO:0000259" key="9">
    <source>
        <dbReference type="Pfam" id="PF08743"/>
    </source>
</evidence>
<protein>
    <recommendedName>
        <fullName evidence="7">Non-structural maintenance of chromosomes element 4</fullName>
    </recommendedName>
</protein>
<keyword evidence="4 7" id="KW-0233">DNA recombination</keyword>
<evidence type="ECO:0000256" key="8">
    <source>
        <dbReference type="SAM" id="MobiDB-lite"/>
    </source>
</evidence>
<sequence>MSTPAKKKIRMDDGEDGAMVYDPDQDKDEVRGIRSTYRDIKQDLTQNPAERTTDELYKKVLSADDEFDHVKGTSEALMDSQVIRTITEEANSKVRQMKSGSGAFDVEEFLQKLITFMGGRREAHLDDDGDDDDEAFEAANSTDVKFDWEAIGRKALVWSHRVPVSDFMLGPLSIEQKQRVVAKRAKLEKNKADEKKPQAITEDDITRSENETTKNVTALNKLLEHYSPVNLFRFVLNPSDFAQSVENLFYLSFLIRDGDCALNINEEGEPEIYACQRPSKDEYDNGLRKQQLVLELDMATWRRAIEVFDIKEPLIPQRPKAATRIGNKWYG</sequence>
<keyword evidence="5 7" id="KW-0234">DNA repair</keyword>
<feature type="domain" description="Non-structural maintenance of chromosome element 4 C-terminal" evidence="9">
    <location>
        <begin position="228"/>
        <end position="315"/>
    </location>
</feature>
<comment type="subunit">
    <text evidence="7">Component of the SMC5-SMC6 complex.</text>
</comment>
<dbReference type="InterPro" id="IPR027786">
    <property type="entry name" value="Nse4/EID"/>
</dbReference>
<keyword evidence="12" id="KW-1185">Reference proteome</keyword>
<dbReference type="GO" id="GO:0005634">
    <property type="term" value="C:nucleus"/>
    <property type="evidence" value="ECO:0007669"/>
    <property type="project" value="UniProtKB-SubCell"/>
</dbReference>
<dbReference type="PANTHER" id="PTHR16140:SF0">
    <property type="entry name" value="NON-STRUCTURAL MAINTENANCE OF CHROMOSOMES ELEMENT 4"/>
    <property type="match status" value="1"/>
</dbReference>
<dbReference type="STRING" id="92696.A0A4R0S1G5"/>
<feature type="domain" description="Nse4/EID protein Nse3/MAGE-binding" evidence="10">
    <location>
        <begin position="79"/>
        <end position="133"/>
    </location>
</feature>
<evidence type="ECO:0000256" key="6">
    <source>
        <dbReference type="ARBA" id="ARBA00023242"/>
    </source>
</evidence>
<evidence type="ECO:0000256" key="5">
    <source>
        <dbReference type="ARBA" id="ARBA00023204"/>
    </source>
</evidence>
<dbReference type="GO" id="GO:0030915">
    <property type="term" value="C:Smc5-Smc6 complex"/>
    <property type="evidence" value="ECO:0007669"/>
    <property type="project" value="UniProtKB-UniRule"/>
</dbReference>
<comment type="function">
    <text evidence="7">Component of the SMC5-SMC6 complex, that promotes sister chromatid alignment after DNA damage and facilitates double-stranded DNA breaks (DSBs) repair via homologous recombination between sister chromatids.</text>
</comment>
<evidence type="ECO:0000256" key="7">
    <source>
        <dbReference type="RuleBase" id="RU365071"/>
    </source>
</evidence>
<gene>
    <name evidence="11" type="primary">NSE4</name>
    <name evidence="11" type="ORF">EIP91_000202</name>
</gene>
<dbReference type="Proteomes" id="UP000292702">
    <property type="component" value="Unassembled WGS sequence"/>
</dbReference>
<organism evidence="11 12">
    <name type="scientific">Steccherinum ochraceum</name>
    <dbReference type="NCBI Taxonomy" id="92696"/>
    <lineage>
        <taxon>Eukaryota</taxon>
        <taxon>Fungi</taxon>
        <taxon>Dikarya</taxon>
        <taxon>Basidiomycota</taxon>
        <taxon>Agaricomycotina</taxon>
        <taxon>Agaricomycetes</taxon>
        <taxon>Polyporales</taxon>
        <taxon>Steccherinaceae</taxon>
        <taxon>Steccherinum</taxon>
    </lineage>
</organism>
<dbReference type="InterPro" id="IPR014854">
    <property type="entry name" value="Nse4_C"/>
</dbReference>
<evidence type="ECO:0000256" key="2">
    <source>
        <dbReference type="ARBA" id="ARBA00008997"/>
    </source>
</evidence>
<evidence type="ECO:0000256" key="3">
    <source>
        <dbReference type="ARBA" id="ARBA00022763"/>
    </source>
</evidence>
<evidence type="ECO:0000259" key="10">
    <source>
        <dbReference type="Pfam" id="PF15412"/>
    </source>
</evidence>
<comment type="similarity">
    <text evidence="2 7">Belongs to the NSE4 family.</text>
</comment>
<evidence type="ECO:0000256" key="4">
    <source>
        <dbReference type="ARBA" id="ARBA00023172"/>
    </source>
</evidence>
<keyword evidence="6 7" id="KW-0539">Nucleus</keyword>
<comment type="caution">
    <text evidence="11">The sequence shown here is derived from an EMBL/GenBank/DDBJ whole genome shotgun (WGS) entry which is preliminary data.</text>
</comment>
<dbReference type="EMBL" id="RWJN01000010">
    <property type="protein sequence ID" value="TCD71108.1"/>
    <property type="molecule type" value="Genomic_DNA"/>
</dbReference>